<sequence>MLYVIVIAAVVIFWLIFADRPTLKIDVKQGEIAALKGHCPTSFKRNVVEIGHQTPFDGTIKVYHRKRGAQLVFSKPVPKSVQQRIRNVFPHQGFRNDKGKKRS</sequence>
<dbReference type="RefSeq" id="WP_168835659.1">
    <property type="nucleotide sequence ID" value="NZ_JABAIK010000005.1"/>
</dbReference>
<name>A0A7X8YGD2_9VIBR</name>
<gene>
    <name evidence="1" type="ORF">HGP28_06565</name>
</gene>
<comment type="caution">
    <text evidence="1">The sequence shown here is derived from an EMBL/GenBank/DDBJ whole genome shotgun (WGS) entry which is preliminary data.</text>
</comment>
<evidence type="ECO:0000313" key="1">
    <source>
        <dbReference type="EMBL" id="NLS12564.1"/>
    </source>
</evidence>
<organism evidence="1 2">
    <name type="scientific">Vibrio agarilyticus</name>
    <dbReference type="NCBI Taxonomy" id="2726741"/>
    <lineage>
        <taxon>Bacteria</taxon>
        <taxon>Pseudomonadati</taxon>
        <taxon>Pseudomonadota</taxon>
        <taxon>Gammaproteobacteria</taxon>
        <taxon>Vibrionales</taxon>
        <taxon>Vibrionaceae</taxon>
        <taxon>Vibrio</taxon>
    </lineage>
</organism>
<dbReference type="Pfam" id="PF12321">
    <property type="entry name" value="DUF3634"/>
    <property type="match status" value="1"/>
</dbReference>
<accession>A0A7X8YGD2</accession>
<dbReference type="AlphaFoldDB" id="A0A7X8YGD2"/>
<keyword evidence="2" id="KW-1185">Reference proteome</keyword>
<dbReference type="Proteomes" id="UP000535589">
    <property type="component" value="Unassembled WGS sequence"/>
</dbReference>
<reference evidence="1 2" key="1">
    <citation type="submission" date="2020-04" db="EMBL/GenBank/DDBJ databases">
        <title>Vibrio sp. SM6, a novel species isolated from seawater.</title>
        <authorList>
            <person name="Wang X."/>
        </authorList>
    </citation>
    <scope>NUCLEOTIDE SEQUENCE [LARGE SCALE GENOMIC DNA]</scope>
    <source>
        <strain evidence="1 2">SM6</strain>
    </source>
</reference>
<proteinExistence type="predicted"/>
<dbReference type="InterPro" id="IPR022090">
    <property type="entry name" value="DUF3634"/>
</dbReference>
<protein>
    <submittedName>
        <fullName evidence="1">DUF3634 family protein</fullName>
    </submittedName>
</protein>
<evidence type="ECO:0000313" key="2">
    <source>
        <dbReference type="Proteomes" id="UP000535589"/>
    </source>
</evidence>
<dbReference type="EMBL" id="JABAIK010000005">
    <property type="protein sequence ID" value="NLS12564.1"/>
    <property type="molecule type" value="Genomic_DNA"/>
</dbReference>